<dbReference type="Pfam" id="PF00249">
    <property type="entry name" value="Myb_DNA-binding"/>
    <property type="match status" value="1"/>
</dbReference>
<evidence type="ECO:0000256" key="9">
    <source>
        <dbReference type="PROSITE-ProRule" id="PRU00169"/>
    </source>
</evidence>
<reference evidence="13" key="1">
    <citation type="submission" date="2020-05" db="EMBL/GenBank/DDBJ databases">
        <title>WGS assembly of Panicum virgatum.</title>
        <authorList>
            <person name="Lovell J.T."/>
            <person name="Jenkins J."/>
            <person name="Shu S."/>
            <person name="Juenger T.E."/>
            <person name="Schmutz J."/>
        </authorList>
    </citation>
    <scope>NUCLEOTIDE SEQUENCE</scope>
    <source>
        <strain evidence="13">AP13</strain>
    </source>
</reference>
<dbReference type="InterPro" id="IPR017930">
    <property type="entry name" value="Myb_dom"/>
</dbReference>
<dbReference type="CDD" id="cd17584">
    <property type="entry name" value="REC_typeB_ARR-like"/>
    <property type="match status" value="1"/>
</dbReference>
<dbReference type="FunFam" id="1.10.10.60:FF:000007">
    <property type="entry name" value="Two-component response regulator"/>
    <property type="match status" value="1"/>
</dbReference>
<feature type="domain" description="HTH myb-type" evidence="12">
    <location>
        <begin position="169"/>
        <end position="228"/>
    </location>
</feature>
<keyword evidence="5" id="KW-0238">DNA-binding</keyword>
<dbReference type="InterPro" id="IPR001789">
    <property type="entry name" value="Sig_transdc_resp-reg_receiver"/>
</dbReference>
<dbReference type="Proteomes" id="UP000823388">
    <property type="component" value="Chromosome 4K"/>
</dbReference>
<feature type="compositionally biased region" description="Polar residues" evidence="10">
    <location>
        <begin position="138"/>
        <end position="147"/>
    </location>
</feature>
<dbReference type="PROSITE" id="PS50110">
    <property type="entry name" value="RESPONSE_REGULATORY"/>
    <property type="match status" value="1"/>
</dbReference>
<keyword evidence="2 9" id="KW-0597">Phosphoprotein</keyword>
<keyword evidence="6" id="KW-0010">Activator</keyword>
<dbReference type="SUPFAM" id="SSF52172">
    <property type="entry name" value="CheY-like"/>
    <property type="match status" value="1"/>
</dbReference>
<dbReference type="Gene3D" id="3.40.50.2300">
    <property type="match status" value="1"/>
</dbReference>
<evidence type="ECO:0008006" key="15">
    <source>
        <dbReference type="Google" id="ProtNLM"/>
    </source>
</evidence>
<keyword evidence="3" id="KW-0902">Two-component regulatory system</keyword>
<name>A0A8T0TMP9_PANVG</name>
<dbReference type="InterPro" id="IPR045279">
    <property type="entry name" value="ARR-like"/>
</dbReference>
<sequence>MDANKFPAGLRVLAVDDDRTGLLILKRQLQLCNYNCMTTVTEAETALEMLRERKNRDDQFDVVISDVFMPGIDGFKLLELIGLEMDIPVIMLSANDEMETIMKGIMHGACDYLVKPASIEQLRNIWTHVVKKNRSDPRNNISDGNTRNHFKKNKKDGGCAEEDIVGTSTQKRQRIKWSGQLHRKFVEAINNIGIDRAVPKKILELMNVDGLSRHNVASHLQKYRIYLRKLSEGTLSHSNPFIDEPQAWISDQTPIRMNAPESSEHHPELVHPSPSSVGASNSSNGRMSYPSTFGTQNLQQELVQVGNGVNLHKDVMPVPLPVPVQDVGRFIYSGRHYATGSSDNLSSSSQCFPSGPSSSSSTNISNGVVFSTSMPFPSGTFGSSFASISNEYSPSATTMCFPSSRSCSSYASILRGKILEANRGISFDANSFFEEIANGDMPASSSQLPSQHAELANQPSAHIQSSSAGQFNQVAPSSHLPLHSPEFANQTLIQIQTSSVGLSNQVDRESHQFSGLYNPTNSSRVSVPTMFPDIGHSARMPISSSHGNHVRINQLPTSVASSECVPTFESQYQNQMSGLLRRTTPTLGFSEQVAPFNLGSSAMPIGSSALGSSSSVGPALANLQIGNSVTPTQMPRGGAAIGNLPGGGTVDQQSVGDQVNNSNVLPKRTSEVQDGEIDDVSIFFADWVNQQ</sequence>
<evidence type="ECO:0000256" key="3">
    <source>
        <dbReference type="ARBA" id="ARBA00023012"/>
    </source>
</evidence>
<dbReference type="InterPro" id="IPR009057">
    <property type="entry name" value="Homeodomain-like_sf"/>
</dbReference>
<evidence type="ECO:0000256" key="2">
    <source>
        <dbReference type="ARBA" id="ARBA00022553"/>
    </source>
</evidence>
<keyword evidence="14" id="KW-1185">Reference proteome</keyword>
<evidence type="ECO:0000259" key="12">
    <source>
        <dbReference type="PROSITE" id="PS51294"/>
    </source>
</evidence>
<comment type="caution">
    <text evidence="13">The sequence shown here is derived from an EMBL/GenBank/DDBJ whole genome shotgun (WGS) entry which is preliminary data.</text>
</comment>
<dbReference type="GO" id="GO:0003677">
    <property type="term" value="F:DNA binding"/>
    <property type="evidence" value="ECO:0007669"/>
    <property type="project" value="UniProtKB-KW"/>
</dbReference>
<evidence type="ECO:0000256" key="10">
    <source>
        <dbReference type="SAM" id="MobiDB-lite"/>
    </source>
</evidence>
<dbReference type="GO" id="GO:0005634">
    <property type="term" value="C:nucleus"/>
    <property type="evidence" value="ECO:0007669"/>
    <property type="project" value="UniProtKB-SubCell"/>
</dbReference>
<dbReference type="GO" id="GO:0000160">
    <property type="term" value="P:phosphorelay signal transduction system"/>
    <property type="evidence" value="ECO:0007669"/>
    <property type="project" value="UniProtKB-KW"/>
</dbReference>
<evidence type="ECO:0000256" key="8">
    <source>
        <dbReference type="ARBA" id="ARBA00023242"/>
    </source>
</evidence>
<feature type="region of interest" description="Disordered" evidence="10">
    <location>
        <begin position="257"/>
        <end position="286"/>
    </location>
</feature>
<evidence type="ECO:0000256" key="5">
    <source>
        <dbReference type="ARBA" id="ARBA00023125"/>
    </source>
</evidence>
<dbReference type="SMART" id="SM00448">
    <property type="entry name" value="REC"/>
    <property type="match status" value="1"/>
</dbReference>
<keyword evidence="7" id="KW-0804">Transcription</keyword>
<feature type="region of interest" description="Disordered" evidence="10">
    <location>
        <begin position="441"/>
        <end position="480"/>
    </location>
</feature>
<feature type="region of interest" description="Disordered" evidence="10">
    <location>
        <begin position="636"/>
        <end position="662"/>
    </location>
</feature>
<comment type="subcellular location">
    <subcellularLocation>
        <location evidence="1">Nucleus</location>
    </subcellularLocation>
</comment>
<dbReference type="SUPFAM" id="SSF46689">
    <property type="entry name" value="Homeodomain-like"/>
    <property type="match status" value="1"/>
</dbReference>
<dbReference type="PROSITE" id="PS51294">
    <property type="entry name" value="HTH_MYB"/>
    <property type="match status" value="1"/>
</dbReference>
<evidence type="ECO:0000256" key="4">
    <source>
        <dbReference type="ARBA" id="ARBA00023015"/>
    </source>
</evidence>
<proteinExistence type="predicted"/>
<feature type="compositionally biased region" description="Low complexity" evidence="10">
    <location>
        <begin position="272"/>
        <end position="285"/>
    </location>
</feature>
<feature type="domain" description="Response regulatory" evidence="11">
    <location>
        <begin position="11"/>
        <end position="130"/>
    </location>
</feature>
<feature type="compositionally biased region" description="Polar residues" evidence="10">
    <location>
        <begin position="457"/>
        <end position="476"/>
    </location>
</feature>
<feature type="modified residue" description="4-aspartylphosphate" evidence="9">
    <location>
        <position position="66"/>
    </location>
</feature>
<feature type="compositionally biased region" description="Polar residues" evidence="10">
    <location>
        <begin position="650"/>
        <end position="662"/>
    </location>
</feature>
<keyword evidence="8" id="KW-0539">Nucleus</keyword>
<dbReference type="PANTHER" id="PTHR43874:SF116">
    <property type="entry name" value="RESPONSE REGULATORY DOMAIN-CONTAINING PROTEIN"/>
    <property type="match status" value="1"/>
</dbReference>
<dbReference type="EMBL" id="CM029043">
    <property type="protein sequence ID" value="KAG2613261.1"/>
    <property type="molecule type" value="Genomic_DNA"/>
</dbReference>
<evidence type="ECO:0000259" key="11">
    <source>
        <dbReference type="PROSITE" id="PS50110"/>
    </source>
</evidence>
<dbReference type="Pfam" id="PF00072">
    <property type="entry name" value="Response_reg"/>
    <property type="match status" value="1"/>
</dbReference>
<dbReference type="InterPro" id="IPR001005">
    <property type="entry name" value="SANT/Myb"/>
</dbReference>
<evidence type="ECO:0000313" key="14">
    <source>
        <dbReference type="Proteomes" id="UP000823388"/>
    </source>
</evidence>
<evidence type="ECO:0000256" key="1">
    <source>
        <dbReference type="ARBA" id="ARBA00004123"/>
    </source>
</evidence>
<dbReference type="GO" id="GO:0009736">
    <property type="term" value="P:cytokinin-activated signaling pathway"/>
    <property type="evidence" value="ECO:0007669"/>
    <property type="project" value="InterPro"/>
</dbReference>
<dbReference type="NCBIfam" id="TIGR01557">
    <property type="entry name" value="myb_SHAQKYF"/>
    <property type="match status" value="1"/>
</dbReference>
<evidence type="ECO:0000313" key="13">
    <source>
        <dbReference type="EMBL" id="KAG2613261.1"/>
    </source>
</evidence>
<protein>
    <recommendedName>
        <fullName evidence="15">Two-component response regulator</fullName>
    </recommendedName>
</protein>
<feature type="region of interest" description="Disordered" evidence="10">
    <location>
        <begin position="134"/>
        <end position="161"/>
    </location>
</feature>
<dbReference type="PANTHER" id="PTHR43874">
    <property type="entry name" value="TWO-COMPONENT RESPONSE REGULATOR"/>
    <property type="match status" value="1"/>
</dbReference>
<dbReference type="InterPro" id="IPR011006">
    <property type="entry name" value="CheY-like_superfamily"/>
</dbReference>
<dbReference type="InterPro" id="IPR006447">
    <property type="entry name" value="Myb_dom_plants"/>
</dbReference>
<dbReference type="AlphaFoldDB" id="A0A8T0TMP9"/>
<evidence type="ECO:0000256" key="7">
    <source>
        <dbReference type="ARBA" id="ARBA00023163"/>
    </source>
</evidence>
<evidence type="ECO:0000256" key="6">
    <source>
        <dbReference type="ARBA" id="ARBA00023159"/>
    </source>
</evidence>
<keyword evidence="4" id="KW-0805">Transcription regulation</keyword>
<accession>A0A8T0TMP9</accession>
<organism evidence="13 14">
    <name type="scientific">Panicum virgatum</name>
    <name type="common">Blackwell switchgrass</name>
    <dbReference type="NCBI Taxonomy" id="38727"/>
    <lineage>
        <taxon>Eukaryota</taxon>
        <taxon>Viridiplantae</taxon>
        <taxon>Streptophyta</taxon>
        <taxon>Embryophyta</taxon>
        <taxon>Tracheophyta</taxon>
        <taxon>Spermatophyta</taxon>
        <taxon>Magnoliopsida</taxon>
        <taxon>Liliopsida</taxon>
        <taxon>Poales</taxon>
        <taxon>Poaceae</taxon>
        <taxon>PACMAD clade</taxon>
        <taxon>Panicoideae</taxon>
        <taxon>Panicodae</taxon>
        <taxon>Paniceae</taxon>
        <taxon>Panicinae</taxon>
        <taxon>Panicum</taxon>
        <taxon>Panicum sect. Hiantes</taxon>
    </lineage>
</organism>
<gene>
    <name evidence="13" type="ORF">PVAP13_4KG346800</name>
</gene>
<dbReference type="Gene3D" id="1.10.10.60">
    <property type="entry name" value="Homeodomain-like"/>
    <property type="match status" value="1"/>
</dbReference>